<organism evidence="1 2">
    <name type="scientific">Hyalomma asiaticum</name>
    <name type="common">Tick</name>
    <dbReference type="NCBI Taxonomy" id="266040"/>
    <lineage>
        <taxon>Eukaryota</taxon>
        <taxon>Metazoa</taxon>
        <taxon>Ecdysozoa</taxon>
        <taxon>Arthropoda</taxon>
        <taxon>Chelicerata</taxon>
        <taxon>Arachnida</taxon>
        <taxon>Acari</taxon>
        <taxon>Parasitiformes</taxon>
        <taxon>Ixodida</taxon>
        <taxon>Ixodoidea</taxon>
        <taxon>Ixodidae</taxon>
        <taxon>Hyalomminae</taxon>
        <taxon>Hyalomma</taxon>
    </lineage>
</organism>
<dbReference type="EMBL" id="CM023481">
    <property type="protein sequence ID" value="KAH6947558.1"/>
    <property type="molecule type" value="Genomic_DNA"/>
</dbReference>
<protein>
    <submittedName>
        <fullName evidence="1">Uncharacterized protein</fullName>
    </submittedName>
</protein>
<comment type="caution">
    <text evidence="1">The sequence shown here is derived from an EMBL/GenBank/DDBJ whole genome shotgun (WGS) entry which is preliminary data.</text>
</comment>
<dbReference type="Proteomes" id="UP000821845">
    <property type="component" value="Chromosome 1"/>
</dbReference>
<evidence type="ECO:0000313" key="2">
    <source>
        <dbReference type="Proteomes" id="UP000821845"/>
    </source>
</evidence>
<sequence length="203" mass="22292">MAKVILACVLSLLLATAVFGADFLCGLKEEELGKILDCVQKNVKPEPDYLEEWKKASGTCGVKWLPSRCGVLRNDQADEAARYAHDGVRCGAIPLSIETVYEESTMKAALFFASALLMATVANAGQFLCRLPDDKVLPALECLQQNVNPEIAGYLGRLPEKGAGFVRNACKSGQNFEEIMRYVWTEDYLAEISNADKICEAKF</sequence>
<accession>A0ACB7TKR4</accession>
<evidence type="ECO:0000313" key="1">
    <source>
        <dbReference type="EMBL" id="KAH6947558.1"/>
    </source>
</evidence>
<reference evidence="1" key="1">
    <citation type="submission" date="2020-05" db="EMBL/GenBank/DDBJ databases">
        <title>Large-scale comparative analyses of tick genomes elucidate their genetic diversity and vector capacities.</title>
        <authorList>
            <person name="Jia N."/>
            <person name="Wang J."/>
            <person name="Shi W."/>
            <person name="Du L."/>
            <person name="Sun Y."/>
            <person name="Zhan W."/>
            <person name="Jiang J."/>
            <person name="Wang Q."/>
            <person name="Zhang B."/>
            <person name="Ji P."/>
            <person name="Sakyi L.B."/>
            <person name="Cui X."/>
            <person name="Yuan T."/>
            <person name="Jiang B."/>
            <person name="Yang W."/>
            <person name="Lam T.T.-Y."/>
            <person name="Chang Q."/>
            <person name="Ding S."/>
            <person name="Wang X."/>
            <person name="Zhu J."/>
            <person name="Ruan X."/>
            <person name="Zhao L."/>
            <person name="Wei J."/>
            <person name="Que T."/>
            <person name="Du C."/>
            <person name="Cheng J."/>
            <person name="Dai P."/>
            <person name="Han X."/>
            <person name="Huang E."/>
            <person name="Gao Y."/>
            <person name="Liu J."/>
            <person name="Shao H."/>
            <person name="Ye R."/>
            <person name="Li L."/>
            <person name="Wei W."/>
            <person name="Wang X."/>
            <person name="Wang C."/>
            <person name="Yang T."/>
            <person name="Huo Q."/>
            <person name="Li W."/>
            <person name="Guo W."/>
            <person name="Chen H."/>
            <person name="Zhou L."/>
            <person name="Ni X."/>
            <person name="Tian J."/>
            <person name="Zhou Y."/>
            <person name="Sheng Y."/>
            <person name="Liu T."/>
            <person name="Pan Y."/>
            <person name="Xia L."/>
            <person name="Li J."/>
            <person name="Zhao F."/>
            <person name="Cao W."/>
        </authorList>
    </citation>
    <scope>NUCLEOTIDE SEQUENCE</scope>
    <source>
        <strain evidence="1">Hyas-2018</strain>
    </source>
</reference>
<name>A0ACB7TKR4_HYAAI</name>
<keyword evidence="2" id="KW-1185">Reference proteome</keyword>
<proteinExistence type="predicted"/>
<gene>
    <name evidence="1" type="ORF">HPB50_020017</name>
</gene>